<dbReference type="EMBL" id="MAPZ01000016">
    <property type="protein sequence ID" value="OBY11077.1"/>
    <property type="molecule type" value="Genomic_DNA"/>
</dbReference>
<dbReference type="Gene3D" id="3.20.20.80">
    <property type="entry name" value="Glycosidases"/>
    <property type="match status" value="1"/>
</dbReference>
<protein>
    <submittedName>
        <fullName evidence="7">6-phospho-beta-glucosidase</fullName>
    </submittedName>
</protein>
<dbReference type="Proteomes" id="UP000092714">
    <property type="component" value="Unassembled WGS sequence"/>
</dbReference>
<accession>A0A174WK40</accession>
<comment type="caution">
    <text evidence="7">The sequence shown here is derived from an EMBL/GenBank/DDBJ whole genome shotgun (WGS) entry which is preliminary data.</text>
</comment>
<dbReference type="FunFam" id="3.20.20.80:FF:000004">
    <property type="entry name" value="Beta-glucosidase 6-phospho-beta-glucosidase"/>
    <property type="match status" value="1"/>
</dbReference>
<gene>
    <name evidence="7" type="ORF">CP373A1_06160</name>
</gene>
<dbReference type="GO" id="GO:0016052">
    <property type="term" value="P:carbohydrate catabolic process"/>
    <property type="evidence" value="ECO:0007669"/>
    <property type="project" value="TreeGrafter"/>
</dbReference>
<organism evidence="7 8">
    <name type="scientific">Clostridium paraputrificum</name>
    <dbReference type="NCBI Taxonomy" id="29363"/>
    <lineage>
        <taxon>Bacteria</taxon>
        <taxon>Bacillati</taxon>
        <taxon>Bacillota</taxon>
        <taxon>Clostridia</taxon>
        <taxon>Eubacteriales</taxon>
        <taxon>Clostridiaceae</taxon>
        <taxon>Clostridium</taxon>
    </lineage>
</organism>
<keyword evidence="3 6" id="KW-0326">Glycosidase</keyword>
<feature type="active site" description="Nucleophile" evidence="4">
    <location>
        <position position="365"/>
    </location>
</feature>
<evidence type="ECO:0000256" key="1">
    <source>
        <dbReference type="ARBA" id="ARBA00010838"/>
    </source>
</evidence>
<dbReference type="AlphaFoldDB" id="A0A174WK40"/>
<dbReference type="PANTHER" id="PTHR10353">
    <property type="entry name" value="GLYCOSYL HYDROLASE"/>
    <property type="match status" value="1"/>
</dbReference>
<proteinExistence type="inferred from homology"/>
<name>A0A174WK40_9CLOT</name>
<dbReference type="Pfam" id="PF00232">
    <property type="entry name" value="Glyco_hydro_1"/>
    <property type="match status" value="1"/>
</dbReference>
<dbReference type="OrthoDB" id="2339329at2"/>
<evidence type="ECO:0000313" key="7">
    <source>
        <dbReference type="EMBL" id="OBY11077.1"/>
    </source>
</evidence>
<evidence type="ECO:0000313" key="8">
    <source>
        <dbReference type="Proteomes" id="UP000092714"/>
    </source>
</evidence>
<evidence type="ECO:0000256" key="3">
    <source>
        <dbReference type="ARBA" id="ARBA00023295"/>
    </source>
</evidence>
<dbReference type="NCBIfam" id="NF007154">
    <property type="entry name" value="PRK09589.1"/>
    <property type="match status" value="1"/>
</dbReference>
<evidence type="ECO:0000256" key="6">
    <source>
        <dbReference type="RuleBase" id="RU004468"/>
    </source>
</evidence>
<evidence type="ECO:0000256" key="5">
    <source>
        <dbReference type="RuleBase" id="RU003690"/>
    </source>
</evidence>
<dbReference type="InterPro" id="IPR001360">
    <property type="entry name" value="Glyco_hydro_1"/>
</dbReference>
<dbReference type="PANTHER" id="PTHR10353:SF122">
    <property type="entry name" value="6-PHOSPHO-BETA-GLUCOSIDASE ASCB-RELATED"/>
    <property type="match status" value="1"/>
</dbReference>
<reference evidence="7 8" key="1">
    <citation type="submission" date="2016-06" db="EMBL/GenBank/DDBJ databases">
        <authorList>
            <person name="Kjaerup R.B."/>
            <person name="Dalgaard T.S."/>
            <person name="Juul-Madsen H.R."/>
        </authorList>
    </citation>
    <scope>NUCLEOTIDE SEQUENCE [LARGE SCALE GENOMIC DNA]</scope>
    <source>
        <strain evidence="7 8">373-A1</strain>
    </source>
</reference>
<evidence type="ECO:0000256" key="4">
    <source>
        <dbReference type="PROSITE-ProRule" id="PRU10055"/>
    </source>
</evidence>
<dbReference type="PROSITE" id="PS00653">
    <property type="entry name" value="GLYCOSYL_HYDROL_F1_2"/>
    <property type="match status" value="1"/>
</dbReference>
<dbReference type="InterPro" id="IPR018120">
    <property type="entry name" value="Glyco_hydro_1_AS"/>
</dbReference>
<dbReference type="eggNOG" id="COG2723">
    <property type="taxonomic scope" value="Bacteria"/>
</dbReference>
<keyword evidence="8" id="KW-1185">Reference proteome</keyword>
<dbReference type="RefSeq" id="WP_055184902.1">
    <property type="nucleotide sequence ID" value="NZ_CYZW01000003.1"/>
</dbReference>
<dbReference type="PROSITE" id="PS00572">
    <property type="entry name" value="GLYCOSYL_HYDROL_F1_1"/>
    <property type="match status" value="1"/>
</dbReference>
<dbReference type="GO" id="GO:0008422">
    <property type="term" value="F:beta-glucosidase activity"/>
    <property type="evidence" value="ECO:0007669"/>
    <property type="project" value="TreeGrafter"/>
</dbReference>
<evidence type="ECO:0000256" key="2">
    <source>
        <dbReference type="ARBA" id="ARBA00022801"/>
    </source>
</evidence>
<dbReference type="GO" id="GO:0005829">
    <property type="term" value="C:cytosol"/>
    <property type="evidence" value="ECO:0007669"/>
    <property type="project" value="TreeGrafter"/>
</dbReference>
<keyword evidence="2 6" id="KW-0378">Hydrolase</keyword>
<dbReference type="InterPro" id="IPR017853">
    <property type="entry name" value="GH"/>
</dbReference>
<comment type="similarity">
    <text evidence="1 5">Belongs to the glycosyl hydrolase 1 family.</text>
</comment>
<sequence length="466" mass="53141">MTLGFKENFLWGGALSANQVEGAYLEGGKGLSTADVLPKGMMSSPVIPPEGDYPSHTAIDFYHRYKEDIKLFKELGFKCLRLSIAWSRIFPNGDEETPNEEGLKFYDDVFDELISNGIEPVVTLSHYEMPLGLCSKYGGFTNRKLIGFFERYVRTVFTRYKDKVKYWMTFNEINSITVMRFTCGGIIPKEGENPRQLSYEGAHNQLVASALAVKACHEIVDGGKIGCMINYGCVYPMTCNPLDALDALDKDRRTLFFADVQIRGKYPNYQKRFFRENNISIGISEEDEKILRENTVDFLGMSYYMSRVASTDAEHLEKAEGNIFKMVKNPYLKSSEWGWQIDPEGLRFSLNTLYDRYEVPIFIVENGLGAVDVVEEDGSINDDYRIDYLRKHISAMKEAVNDGVDLIGYTSWGPIDLVSASTGEMKKRYGFIYVDKDDEGNGTLERRKKKSFNWYKEVIESNGEKL</sequence>
<dbReference type="InterPro" id="IPR033132">
    <property type="entry name" value="GH_1_N_CS"/>
</dbReference>
<dbReference type="NCBIfam" id="NF007356">
    <property type="entry name" value="PRK09852.1"/>
    <property type="match status" value="1"/>
</dbReference>
<dbReference type="SUPFAM" id="SSF51445">
    <property type="entry name" value="(Trans)glycosidases"/>
    <property type="match status" value="1"/>
</dbReference>
<dbReference type="PRINTS" id="PR00131">
    <property type="entry name" value="GLHYDRLASE1"/>
</dbReference>
<dbReference type="NCBIfam" id="NF007158">
    <property type="entry name" value="PRK09593.1"/>
    <property type="match status" value="1"/>
</dbReference>